<feature type="region of interest" description="Disordered" evidence="1">
    <location>
        <begin position="44"/>
        <end position="72"/>
    </location>
</feature>
<evidence type="ECO:0000313" key="3">
    <source>
        <dbReference type="Proteomes" id="UP001589748"/>
    </source>
</evidence>
<dbReference type="RefSeq" id="WP_380135301.1">
    <property type="nucleotide sequence ID" value="NZ_JBHLUI010000003.1"/>
</dbReference>
<name>A0ABV5LSG1_9ACTN</name>
<protein>
    <submittedName>
        <fullName evidence="2">Uncharacterized protein</fullName>
    </submittedName>
</protein>
<organism evidence="2 3">
    <name type="scientific">Kineococcus gynurae</name>
    <dbReference type="NCBI Taxonomy" id="452979"/>
    <lineage>
        <taxon>Bacteria</taxon>
        <taxon>Bacillati</taxon>
        <taxon>Actinomycetota</taxon>
        <taxon>Actinomycetes</taxon>
        <taxon>Kineosporiales</taxon>
        <taxon>Kineosporiaceae</taxon>
        <taxon>Kineococcus</taxon>
    </lineage>
</organism>
<proteinExistence type="predicted"/>
<evidence type="ECO:0000313" key="2">
    <source>
        <dbReference type="EMBL" id="MFB9377020.1"/>
    </source>
</evidence>
<keyword evidence="3" id="KW-1185">Reference proteome</keyword>
<dbReference type="EMBL" id="JBHMDM010000004">
    <property type="protein sequence ID" value="MFB9377020.1"/>
    <property type="molecule type" value="Genomic_DNA"/>
</dbReference>
<gene>
    <name evidence="2" type="ORF">ACFFVI_08565</name>
</gene>
<evidence type="ECO:0000256" key="1">
    <source>
        <dbReference type="SAM" id="MobiDB-lite"/>
    </source>
</evidence>
<accession>A0ABV5LSG1</accession>
<comment type="caution">
    <text evidence="2">The sequence shown here is derived from an EMBL/GenBank/DDBJ whole genome shotgun (WGS) entry which is preliminary data.</text>
</comment>
<dbReference type="Proteomes" id="UP001589748">
    <property type="component" value="Unassembled WGS sequence"/>
</dbReference>
<sequence>MHGVDRAVRRYEQVVDGCPPGPSKVALEAFLPRVDLVARAATATGRAAQAETPSADMRIPNGPEGRARDTHRRLTRTATACAQAAEAAAMIRVEVDPGAPTPVDPARVAAVERAVRKAEELAGLVPPPA</sequence>
<reference evidence="2 3" key="1">
    <citation type="submission" date="2024-09" db="EMBL/GenBank/DDBJ databases">
        <authorList>
            <person name="Sun Q."/>
            <person name="Mori K."/>
        </authorList>
    </citation>
    <scope>NUCLEOTIDE SEQUENCE [LARGE SCALE GENOMIC DNA]</scope>
    <source>
        <strain evidence="2 3">TISTR 1856</strain>
    </source>
</reference>